<dbReference type="EMBL" id="CP026538">
    <property type="protein sequence ID" value="QAZ68966.1"/>
    <property type="molecule type" value="Genomic_DNA"/>
</dbReference>
<evidence type="ECO:0000256" key="2">
    <source>
        <dbReference type="SAM" id="MobiDB-lite"/>
    </source>
</evidence>
<dbReference type="Proteomes" id="UP000293296">
    <property type="component" value="Chromosome"/>
</dbReference>
<evidence type="ECO:0000313" key="3">
    <source>
        <dbReference type="EMBL" id="QAZ68966.1"/>
    </source>
</evidence>
<dbReference type="AlphaFoldDB" id="A0A4P6HQB5"/>
<dbReference type="KEGG" id="dcb:C3Y92_17685"/>
<name>A0A4P6HQB5_9BACT</name>
<proteinExistence type="predicted"/>
<evidence type="ECO:0000256" key="1">
    <source>
        <dbReference type="SAM" id="Coils"/>
    </source>
</evidence>
<dbReference type="RefSeq" id="WP_129354908.1">
    <property type="nucleotide sequence ID" value="NZ_CP026538.1"/>
</dbReference>
<keyword evidence="1" id="KW-0175">Coiled coil</keyword>
<dbReference type="OrthoDB" id="5456515at2"/>
<organism evidence="3 4">
    <name type="scientific">Solidesulfovibrio carbinolicus</name>
    <dbReference type="NCBI Taxonomy" id="296842"/>
    <lineage>
        <taxon>Bacteria</taxon>
        <taxon>Pseudomonadati</taxon>
        <taxon>Thermodesulfobacteriota</taxon>
        <taxon>Desulfovibrionia</taxon>
        <taxon>Desulfovibrionales</taxon>
        <taxon>Desulfovibrionaceae</taxon>
        <taxon>Solidesulfovibrio</taxon>
    </lineage>
</organism>
<feature type="region of interest" description="Disordered" evidence="2">
    <location>
        <begin position="193"/>
        <end position="212"/>
    </location>
</feature>
<feature type="coiled-coil region" evidence="1">
    <location>
        <begin position="99"/>
        <end position="154"/>
    </location>
</feature>
<keyword evidence="4" id="KW-1185">Reference proteome</keyword>
<evidence type="ECO:0000313" key="4">
    <source>
        <dbReference type="Proteomes" id="UP000293296"/>
    </source>
</evidence>
<gene>
    <name evidence="3" type="ORF">C3Y92_17685</name>
</gene>
<reference evidence="3 4" key="1">
    <citation type="submission" date="2018-02" db="EMBL/GenBank/DDBJ databases">
        <title>Genome sequence of Desulfovibrio carbinolicus DSM 3852.</title>
        <authorList>
            <person name="Wilbanks E."/>
            <person name="Skennerton C.T."/>
            <person name="Orphan V.J."/>
        </authorList>
    </citation>
    <scope>NUCLEOTIDE SEQUENCE [LARGE SCALE GENOMIC DNA]</scope>
    <source>
        <strain evidence="3 4">DSM 3852</strain>
    </source>
</reference>
<protein>
    <submittedName>
        <fullName evidence="3">Uncharacterized protein</fullName>
    </submittedName>
</protein>
<accession>A0A4P6HQB5</accession>
<sequence length="229" mass="23969">MAEARKVFPMNAFVSYLKGVDKEGNKKGVAEMVGFMTGMEIDAELAPFAAALAKAWIYEQHPELVRMSSGELGATAQNVSVAVLPPDVVAEVNAIFAKLTDSKKTIDEQAAKLAKVEAELAEKTAILKDVEVRMKAAEDKAKRLEESAKDAGEKVIVASEAKVVEYIGKVDELLKMIEDVKKHGVVTVSGGGAAPAAAGASGGTGEPVVGGEPAADFGFGSDAFATDKW</sequence>